<evidence type="ECO:0000256" key="6">
    <source>
        <dbReference type="SAM" id="Coils"/>
    </source>
</evidence>
<sequence>MERSPDSKWRRLGLEIEDGGWFHRRRELIKTVQDGNLKGMRLSLDDAKKNDELSDTLLAKTVSLCCKFEFLAGLEALVGEYKAKPELQTGRDKRSALMQCRSKAMLDVLLGPVLDVKTAINAGDVIGMTALMHAPNGEVAEALRTRGAKLNEVDFGGRTALMHAVVNDRSAVAEALISAGARHDIADTQGRTVLMNAAWRNQVSVFKQLLDKQADPAATDDRGRTVLHHICGDVPRARRARENITSDDDKAIGDLILSTVVDINSKEQEGRTPLHLAAAINNKHLVQELVEKTANININATDDQDRTPLHHAAANSHSSIVTILLSAGARVLVNLDRGWTPLHAASYGIVDTPEVVDLLLQKTKDSSTDRNALARLAQLVNAKTDSNKSALHLAAEAGNITIVNTLLRQPSIDASVKDLSGNTPMFSAARKGYKQIVDLLAGHTYAALNPAALKASKGFLAELIDFKPGSRSAAGYEHSRIRVHHLLTGESPVTPKSRAVPREETTQTSGFRWIHLPSNNVAWCQELLVRHFIERADTDPERFKFLQMSFDNEHVGAEIHARHMRHMCRVMPRSTTIPGPQEDEVQAATPSALEEQTPTEETENTSVGSNAAIDSRFNRHLSIDVSQAIRLSRNRRTNDSSSSTMLPPQDDSATRDSTRQRGSSSHSMYLYVPYVHFEWSEALGKMRKAISKARDTQHGPSPAVVVFPPPKRNISNFAPERPSRTPTFNEDRRDADQKLVHAHIDMSSSSIHIRRTLDQFFYRTVNTKFRDRDQVVTRYQQTHAHRNAGSPQQPNTRLLMVDQLWMWIVNSELIITSFPRRWEQPIRDPTDIFGTLLSAIGSPDHNNKVSNVYELAMAISCHCAGMIDSRHSNHGDTLFLDMFEEAIGHVQNAETELFRTFETASNEASQWLRNCRTMPGIPSHEEVIFHTPTPLEPEDDISDDSKLRGPAAPFIHTLLDIKGETVLLREIKDIQDELEQVCKEMYEKTIHAMQHDRQSLEQQERLTQTYEEQSRRITTPLKDITRMNIQAEKIYISIKDLLDLKQKYANAMQAADTARQGQTLLVFTVVTVIFLPLSFLAAFFAIQVDVFPRDENGYMSLNYVSRYVFGVGFALALPCVVLSLTLKKMILYMKEYRKRLGMLLTRSDKGPQHIITLLQRSKETGAARNGAPIAPRNQSSTHSHV</sequence>
<evidence type="ECO:0000256" key="4">
    <source>
        <dbReference type="ARBA" id="ARBA00023136"/>
    </source>
</evidence>
<dbReference type="InterPro" id="IPR002523">
    <property type="entry name" value="MgTranspt_CorA/ZnTranspt_ZntB"/>
</dbReference>
<dbReference type="InterPro" id="IPR045863">
    <property type="entry name" value="CorA_TM1_TM2"/>
</dbReference>
<comment type="subcellular location">
    <subcellularLocation>
        <location evidence="1">Membrane</location>
        <topology evidence="1">Multi-pass membrane protein</topology>
    </subcellularLocation>
</comment>
<accession>A0AAJ0LUV7</accession>
<keyword evidence="4 8" id="KW-0472">Membrane</keyword>
<evidence type="ECO:0000256" key="3">
    <source>
        <dbReference type="ARBA" id="ARBA00022989"/>
    </source>
</evidence>
<dbReference type="SUPFAM" id="SSF144083">
    <property type="entry name" value="Magnesium transport protein CorA, transmembrane region"/>
    <property type="match status" value="1"/>
</dbReference>
<reference evidence="9" key="1">
    <citation type="submission" date="2023-04" db="EMBL/GenBank/DDBJ databases">
        <title>Black Yeasts Isolated from many extreme environments.</title>
        <authorList>
            <person name="Coleine C."/>
            <person name="Stajich J.E."/>
            <person name="Selbmann L."/>
        </authorList>
    </citation>
    <scope>NUCLEOTIDE SEQUENCE</scope>
    <source>
        <strain evidence="9">CCFEE 5312</strain>
    </source>
</reference>
<evidence type="ECO:0000256" key="5">
    <source>
        <dbReference type="PROSITE-ProRule" id="PRU00023"/>
    </source>
</evidence>
<keyword evidence="3 8" id="KW-1133">Transmembrane helix</keyword>
<dbReference type="SMART" id="SM00248">
    <property type="entry name" value="ANK"/>
    <property type="match status" value="7"/>
</dbReference>
<proteinExistence type="predicted"/>
<dbReference type="PANTHER" id="PTHR24120">
    <property type="entry name" value="GH07239P"/>
    <property type="match status" value="1"/>
</dbReference>
<feature type="transmembrane region" description="Helical" evidence="8">
    <location>
        <begin position="1064"/>
        <end position="1086"/>
    </location>
</feature>
<feature type="compositionally biased region" description="Polar residues" evidence="7">
    <location>
        <begin position="1176"/>
        <end position="1185"/>
    </location>
</feature>
<dbReference type="SUPFAM" id="SSF48403">
    <property type="entry name" value="Ankyrin repeat"/>
    <property type="match status" value="1"/>
</dbReference>
<keyword evidence="10" id="KW-1185">Reference proteome</keyword>
<evidence type="ECO:0000256" key="7">
    <source>
        <dbReference type="SAM" id="MobiDB-lite"/>
    </source>
</evidence>
<keyword evidence="5" id="KW-0040">ANK repeat</keyword>
<evidence type="ECO:0000256" key="2">
    <source>
        <dbReference type="ARBA" id="ARBA00022692"/>
    </source>
</evidence>
<dbReference type="AlphaFoldDB" id="A0AAJ0LUV7"/>
<organism evidence="9 10">
    <name type="scientific">Extremus antarcticus</name>
    <dbReference type="NCBI Taxonomy" id="702011"/>
    <lineage>
        <taxon>Eukaryota</taxon>
        <taxon>Fungi</taxon>
        <taxon>Dikarya</taxon>
        <taxon>Ascomycota</taxon>
        <taxon>Pezizomycotina</taxon>
        <taxon>Dothideomycetes</taxon>
        <taxon>Dothideomycetidae</taxon>
        <taxon>Mycosphaerellales</taxon>
        <taxon>Extremaceae</taxon>
        <taxon>Extremus</taxon>
    </lineage>
</organism>
<evidence type="ECO:0000256" key="1">
    <source>
        <dbReference type="ARBA" id="ARBA00004141"/>
    </source>
</evidence>
<gene>
    <name evidence="9" type="ORF">LTR09_002941</name>
</gene>
<feature type="repeat" description="ANK" evidence="5">
    <location>
        <begin position="304"/>
        <end position="336"/>
    </location>
</feature>
<dbReference type="PROSITE" id="PS50088">
    <property type="entry name" value="ANK_REPEAT"/>
    <property type="match status" value="5"/>
</dbReference>
<feature type="repeat" description="ANK" evidence="5">
    <location>
        <begin position="156"/>
        <end position="188"/>
    </location>
</feature>
<dbReference type="InterPro" id="IPR036770">
    <property type="entry name" value="Ankyrin_rpt-contain_sf"/>
</dbReference>
<dbReference type="EMBL" id="JAWDJX010000006">
    <property type="protein sequence ID" value="KAK3056434.1"/>
    <property type="molecule type" value="Genomic_DNA"/>
</dbReference>
<evidence type="ECO:0000313" key="10">
    <source>
        <dbReference type="Proteomes" id="UP001271007"/>
    </source>
</evidence>
<dbReference type="GO" id="GO:0016020">
    <property type="term" value="C:membrane"/>
    <property type="evidence" value="ECO:0007669"/>
    <property type="project" value="UniProtKB-SubCell"/>
</dbReference>
<feature type="coiled-coil region" evidence="6">
    <location>
        <begin position="968"/>
        <end position="1003"/>
    </location>
</feature>
<dbReference type="PROSITE" id="PS50297">
    <property type="entry name" value="ANK_REP_REGION"/>
    <property type="match status" value="3"/>
</dbReference>
<feature type="transmembrane region" description="Helical" evidence="8">
    <location>
        <begin position="1106"/>
        <end position="1126"/>
    </location>
</feature>
<dbReference type="Gene3D" id="1.20.58.340">
    <property type="entry name" value="Magnesium transport protein CorA, transmembrane region"/>
    <property type="match status" value="1"/>
</dbReference>
<feature type="repeat" description="ANK" evidence="5">
    <location>
        <begin position="189"/>
        <end position="221"/>
    </location>
</feature>
<feature type="repeat" description="ANK" evidence="5">
    <location>
        <begin position="386"/>
        <end position="408"/>
    </location>
</feature>
<keyword evidence="2 8" id="KW-0812">Transmembrane</keyword>
<evidence type="ECO:0000256" key="8">
    <source>
        <dbReference type="SAM" id="Phobius"/>
    </source>
</evidence>
<dbReference type="Proteomes" id="UP001271007">
    <property type="component" value="Unassembled WGS sequence"/>
</dbReference>
<feature type="region of interest" description="Disordered" evidence="7">
    <location>
        <begin position="694"/>
        <end position="732"/>
    </location>
</feature>
<feature type="repeat" description="ANK" evidence="5">
    <location>
        <begin position="269"/>
        <end position="301"/>
    </location>
</feature>
<dbReference type="Pfam" id="PF00023">
    <property type="entry name" value="Ank"/>
    <property type="match status" value="1"/>
</dbReference>
<feature type="region of interest" description="Disordered" evidence="7">
    <location>
        <begin position="632"/>
        <end position="665"/>
    </location>
</feature>
<dbReference type="GO" id="GO:0046873">
    <property type="term" value="F:metal ion transmembrane transporter activity"/>
    <property type="evidence" value="ECO:0007669"/>
    <property type="project" value="InterPro"/>
</dbReference>
<dbReference type="Pfam" id="PF01544">
    <property type="entry name" value="CorA"/>
    <property type="match status" value="1"/>
</dbReference>
<dbReference type="Pfam" id="PF12796">
    <property type="entry name" value="Ank_2"/>
    <property type="match status" value="3"/>
</dbReference>
<comment type="caution">
    <text evidence="9">The sequence shown here is derived from an EMBL/GenBank/DDBJ whole genome shotgun (WGS) entry which is preliminary data.</text>
</comment>
<feature type="region of interest" description="Disordered" evidence="7">
    <location>
        <begin position="573"/>
        <end position="613"/>
    </location>
</feature>
<name>A0AAJ0LUV7_9PEZI</name>
<feature type="region of interest" description="Disordered" evidence="7">
    <location>
        <begin position="1165"/>
        <end position="1185"/>
    </location>
</feature>
<keyword evidence="6" id="KW-0175">Coiled coil</keyword>
<dbReference type="Gene3D" id="1.25.40.20">
    <property type="entry name" value="Ankyrin repeat-containing domain"/>
    <property type="match status" value="3"/>
</dbReference>
<protein>
    <recommendedName>
        <fullName evidence="11">Ankyrin repeat protein</fullName>
    </recommendedName>
</protein>
<dbReference type="PANTHER" id="PTHR24120:SF4">
    <property type="entry name" value="GH07239P"/>
    <property type="match status" value="1"/>
</dbReference>
<evidence type="ECO:0000313" key="9">
    <source>
        <dbReference type="EMBL" id="KAK3056434.1"/>
    </source>
</evidence>
<evidence type="ECO:0008006" key="11">
    <source>
        <dbReference type="Google" id="ProtNLM"/>
    </source>
</evidence>
<dbReference type="InterPro" id="IPR002110">
    <property type="entry name" value="Ankyrin_rpt"/>
</dbReference>